<feature type="compositionally biased region" description="Low complexity" evidence="15">
    <location>
        <begin position="433"/>
        <end position="449"/>
    </location>
</feature>
<dbReference type="GO" id="GO:0016607">
    <property type="term" value="C:nuclear speck"/>
    <property type="evidence" value="ECO:0007669"/>
    <property type="project" value="UniProtKB-ARBA"/>
</dbReference>
<dbReference type="SUPFAM" id="SSF46689">
    <property type="entry name" value="Homeodomain-like"/>
    <property type="match status" value="1"/>
</dbReference>
<dbReference type="Gene3D" id="1.10.10.60">
    <property type="entry name" value="Homeodomain-like"/>
    <property type="match status" value="2"/>
</dbReference>
<evidence type="ECO:0000259" key="16">
    <source>
        <dbReference type="PROSITE" id="PS50090"/>
    </source>
</evidence>
<dbReference type="Pfam" id="PF13921">
    <property type="entry name" value="Myb_DNA-bind_6"/>
    <property type="match status" value="1"/>
</dbReference>
<comment type="similarity">
    <text evidence="1">Belongs to the CEF1 family.</text>
</comment>
<keyword evidence="2" id="KW-0507">mRNA processing</keyword>
<dbReference type="InterPro" id="IPR001005">
    <property type="entry name" value="SANT/Myb"/>
</dbReference>
<feature type="domain" description="Myb-like" evidence="16">
    <location>
        <begin position="3"/>
        <end position="54"/>
    </location>
</feature>
<dbReference type="CDD" id="cd11659">
    <property type="entry name" value="SANT_CDC5_II"/>
    <property type="match status" value="1"/>
</dbReference>
<dbReference type="FunFam" id="1.10.10.60:FF:000091">
    <property type="entry name" value="CDC5 cell division cycle 5-like"/>
    <property type="match status" value="1"/>
</dbReference>
<dbReference type="PROSITE" id="PS51294">
    <property type="entry name" value="HTH_MYB"/>
    <property type="match status" value="2"/>
</dbReference>
<dbReference type="InterPro" id="IPR017930">
    <property type="entry name" value="Myb_dom"/>
</dbReference>
<dbReference type="Ensembl" id="ENSOKIT00005037751.1">
    <property type="protein sequence ID" value="ENSOKIP00005035728.1"/>
    <property type="gene ID" value="ENSOKIG00005015194.1"/>
</dbReference>
<dbReference type="PANTHER" id="PTHR45885">
    <property type="entry name" value="CELL DIVISION CYCLE 5-LIKE PROTEIN"/>
    <property type="match status" value="1"/>
</dbReference>
<feature type="compositionally biased region" description="Basic and acidic residues" evidence="15">
    <location>
        <begin position="245"/>
        <end position="262"/>
    </location>
</feature>
<evidence type="ECO:0000256" key="8">
    <source>
        <dbReference type="ARBA" id="ARBA00023187"/>
    </source>
</evidence>
<comment type="function">
    <text evidence="12">DNA-binding protein involved in cell cycle control. May act as a transcription activator. Plays a role in pre-mRNA splicing as core component of precatalytic, catalytic and postcatalytic spliceosomal complexes. Component of the PRP19-CDC5L complex that forms an integral part of the spliceosome and is required for activating pre-mRNA splicing. The PRP19-CDC5L complex may also play a role in the response to DNA damage (DDR). As a component of the minor spliceosome, involved in the splicing of U12-type introns in pre-mRNAs.</text>
</comment>
<keyword evidence="5" id="KW-0227">DNA damage</keyword>
<keyword evidence="7" id="KW-0238">DNA-binding</keyword>
<dbReference type="GO" id="GO:0000974">
    <property type="term" value="C:Prp19 complex"/>
    <property type="evidence" value="ECO:0007669"/>
    <property type="project" value="InterPro"/>
</dbReference>
<dbReference type="CDD" id="cd00167">
    <property type="entry name" value="SANT"/>
    <property type="match status" value="1"/>
</dbReference>
<evidence type="ECO:0000256" key="1">
    <source>
        <dbReference type="ARBA" id="ARBA00010506"/>
    </source>
</evidence>
<gene>
    <name evidence="18" type="primary">CDC5L</name>
    <name evidence="18" type="synonym">LOC109904140</name>
</gene>
<dbReference type="GO" id="GO:0000981">
    <property type="term" value="F:DNA-binding transcription factor activity, RNA polymerase II-specific"/>
    <property type="evidence" value="ECO:0007669"/>
    <property type="project" value="TreeGrafter"/>
</dbReference>
<evidence type="ECO:0000259" key="17">
    <source>
        <dbReference type="PROSITE" id="PS51294"/>
    </source>
</evidence>
<feature type="region of interest" description="Disordered" evidence="15">
    <location>
        <begin position="110"/>
        <end position="143"/>
    </location>
</feature>
<organism evidence="18 19">
    <name type="scientific">Oncorhynchus kisutch</name>
    <name type="common">Coho salmon</name>
    <name type="synonym">Salmo kisutch</name>
    <dbReference type="NCBI Taxonomy" id="8019"/>
    <lineage>
        <taxon>Eukaryota</taxon>
        <taxon>Metazoa</taxon>
        <taxon>Chordata</taxon>
        <taxon>Craniata</taxon>
        <taxon>Vertebrata</taxon>
        <taxon>Euteleostomi</taxon>
        <taxon>Actinopterygii</taxon>
        <taxon>Neopterygii</taxon>
        <taxon>Teleostei</taxon>
        <taxon>Protacanthopterygii</taxon>
        <taxon>Salmoniformes</taxon>
        <taxon>Salmonidae</taxon>
        <taxon>Salmoninae</taxon>
        <taxon>Oncorhynchus</taxon>
    </lineage>
</organism>
<evidence type="ECO:0000313" key="19">
    <source>
        <dbReference type="Proteomes" id="UP000694557"/>
    </source>
</evidence>
<keyword evidence="9" id="KW-0234">DNA repair</keyword>
<dbReference type="PROSITE" id="PS50090">
    <property type="entry name" value="MYB_LIKE"/>
    <property type="match status" value="2"/>
</dbReference>
<dbReference type="InterPro" id="IPR009057">
    <property type="entry name" value="Homeodomain-like_sf"/>
</dbReference>
<keyword evidence="3" id="KW-0747">Spliceosome</keyword>
<feature type="region of interest" description="Disordered" evidence="15">
    <location>
        <begin position="244"/>
        <end position="275"/>
    </location>
</feature>
<evidence type="ECO:0000256" key="11">
    <source>
        <dbReference type="ARBA" id="ARBA00023306"/>
    </source>
</evidence>
<evidence type="ECO:0000256" key="3">
    <source>
        <dbReference type="ARBA" id="ARBA00022728"/>
    </source>
</evidence>
<dbReference type="PANTHER" id="PTHR45885:SF1">
    <property type="entry name" value="CELL DIVISION CYCLE 5-LIKE PROTEIN"/>
    <property type="match status" value="1"/>
</dbReference>
<dbReference type="InterPro" id="IPR047240">
    <property type="entry name" value="SANT_CDC5L_II"/>
</dbReference>
<feature type="domain" description="Myb-like" evidence="16">
    <location>
        <begin position="55"/>
        <end position="104"/>
    </location>
</feature>
<evidence type="ECO:0000256" key="5">
    <source>
        <dbReference type="ARBA" id="ARBA00022763"/>
    </source>
</evidence>
<evidence type="ECO:0000256" key="7">
    <source>
        <dbReference type="ARBA" id="ARBA00023125"/>
    </source>
</evidence>
<keyword evidence="19" id="KW-1185">Reference proteome</keyword>
<evidence type="ECO:0000256" key="4">
    <source>
        <dbReference type="ARBA" id="ARBA00022737"/>
    </source>
</evidence>
<keyword evidence="6 14" id="KW-0175">Coiled coil</keyword>
<feature type="domain" description="HTH myb-type" evidence="17">
    <location>
        <begin position="1"/>
        <end position="58"/>
    </location>
</feature>
<evidence type="ECO:0000256" key="12">
    <source>
        <dbReference type="ARBA" id="ARBA00057681"/>
    </source>
</evidence>
<keyword evidence="10" id="KW-0539">Nucleus</keyword>
<feature type="region of interest" description="Disordered" evidence="15">
    <location>
        <begin position="410"/>
        <end position="452"/>
    </location>
</feature>
<feature type="domain" description="HTH myb-type" evidence="17">
    <location>
        <begin position="59"/>
        <end position="108"/>
    </location>
</feature>
<name>A0A8C7M8C3_ONCKI</name>
<dbReference type="InterPro" id="IPR021786">
    <property type="entry name" value="Cdc5p/Cef1_C"/>
</dbReference>
<evidence type="ECO:0000256" key="9">
    <source>
        <dbReference type="ARBA" id="ARBA00023204"/>
    </source>
</evidence>
<dbReference type="GO" id="GO:0019904">
    <property type="term" value="F:protein domain specific binding"/>
    <property type="evidence" value="ECO:0007669"/>
    <property type="project" value="UniProtKB-ARBA"/>
</dbReference>
<evidence type="ECO:0000256" key="13">
    <source>
        <dbReference type="ARBA" id="ARBA00074456"/>
    </source>
</evidence>
<dbReference type="SMART" id="SM00717">
    <property type="entry name" value="SANT"/>
    <property type="match status" value="2"/>
</dbReference>
<dbReference type="GO" id="GO:0006281">
    <property type="term" value="P:DNA repair"/>
    <property type="evidence" value="ECO:0007669"/>
    <property type="project" value="UniProtKB-KW"/>
</dbReference>
<keyword evidence="11" id="KW-0131">Cell cycle</keyword>
<evidence type="ECO:0000256" key="2">
    <source>
        <dbReference type="ARBA" id="ARBA00022664"/>
    </source>
</evidence>
<reference evidence="18" key="1">
    <citation type="submission" date="2025-08" db="UniProtKB">
        <authorList>
            <consortium name="Ensembl"/>
        </authorList>
    </citation>
    <scope>IDENTIFICATION</scope>
</reference>
<sequence length="785" mass="89397">MPRIMIKGGVWRNTEDEILKAAVMKYGKNQWSRIASLLHRKSAKQCKARWYEWLDPSIKKTEWSREEEEKLLHLAKLMPTQWRTIAPIIGRTAAQCLEHYEFLLDKAAQRDNEEDTADDPRKLKPGEIDPNPETKPARPDPVDMDEDELEMLSEARARLANTQGKKAKRKAREKQLEEARRLAALQKRRELRAAGIDAQKKRKKKRGVDYNAEIPFEKKPSQGFYDTSMELYEGLEPNFKRLRQQHLDGELRNEKEERERKRDRQKIKKKKESDLPSAILQTSGVAEFTKKRSKLVLPAPQISDAELEEVVKLGQASEVARQTAEESGITNSASSALLSEYSLSNSAMTTGLRTPKTPAAQDKILQEAQNLMALTNVDTPLKGGLNTPLHQSDFSGVTPQRQAVQTPNTVLTTPFRTPGPGSEGSMTPQGALTPKGPGTVTPGVTPGRTPLRDKLNINSEEQLADPAYQRESREQLKLGLMSLPIPKNDFEIVLPENAETELEEMETETGYMEDASEIELRNQAARDAEQEKELKLRHTAVQRILPRPSEVNESILRPLGTDPLSELQQAEEIIKKEMITMLHFDCLHHPPANQQVGRVTRPEINVKYSPENSASELLSQEMEVVRAGMGHGDLSMEAYSQVWEECYGQVLYLSAQSRYTRANLASKKDRIDSLEKKLEVRPHTHRRLKVTKYLPILFLYVLLGGYQSRAVGLLKQHGELWEQVEQAATELHTFTELKKQEDTAIPRRQEALREDVERQQEREKELQQRYGDLLLEKEALLSAKY</sequence>
<protein>
    <recommendedName>
        <fullName evidence="13">Cell division cycle 5-like protein</fullName>
    </recommendedName>
</protein>
<dbReference type="FunFam" id="1.10.10.60:FF:000021">
    <property type="entry name" value="CDC5 cell division cycle 5-like"/>
    <property type="match status" value="1"/>
</dbReference>
<accession>A0A8C7M8C3</accession>
<evidence type="ECO:0000256" key="6">
    <source>
        <dbReference type="ARBA" id="ARBA00023054"/>
    </source>
</evidence>
<dbReference type="Proteomes" id="UP000694557">
    <property type="component" value="Unassembled WGS sequence"/>
</dbReference>
<dbReference type="GeneTree" id="ENSGT00550000074922"/>
<keyword evidence="4" id="KW-0677">Repeat</keyword>
<evidence type="ECO:0000256" key="14">
    <source>
        <dbReference type="SAM" id="Coils"/>
    </source>
</evidence>
<dbReference type="GO" id="GO:0005681">
    <property type="term" value="C:spliceosomal complex"/>
    <property type="evidence" value="ECO:0007669"/>
    <property type="project" value="UniProtKB-KW"/>
</dbReference>
<evidence type="ECO:0000256" key="15">
    <source>
        <dbReference type="SAM" id="MobiDB-lite"/>
    </source>
</evidence>
<evidence type="ECO:0000313" key="18">
    <source>
        <dbReference type="Ensembl" id="ENSOKIP00005035728.1"/>
    </source>
</evidence>
<keyword evidence="8" id="KW-0508">mRNA splicing</keyword>
<dbReference type="InterPro" id="IPR047242">
    <property type="entry name" value="CDC5L/Cef1"/>
</dbReference>
<dbReference type="AlphaFoldDB" id="A0A8C7M8C3"/>
<reference evidence="18" key="2">
    <citation type="submission" date="2025-09" db="UniProtKB">
        <authorList>
            <consortium name="Ensembl"/>
        </authorList>
    </citation>
    <scope>IDENTIFICATION</scope>
</reference>
<dbReference type="GO" id="GO:0000977">
    <property type="term" value="F:RNA polymerase II transcription regulatory region sequence-specific DNA binding"/>
    <property type="evidence" value="ECO:0007669"/>
    <property type="project" value="TreeGrafter"/>
</dbReference>
<dbReference type="Pfam" id="PF11831">
    <property type="entry name" value="Myb_Cef"/>
    <property type="match status" value="1"/>
</dbReference>
<feature type="compositionally biased region" description="Basic and acidic residues" evidence="15">
    <location>
        <begin position="118"/>
        <end position="127"/>
    </location>
</feature>
<proteinExistence type="inferred from homology"/>
<evidence type="ECO:0000256" key="10">
    <source>
        <dbReference type="ARBA" id="ARBA00023242"/>
    </source>
</evidence>
<feature type="coiled-coil region" evidence="14">
    <location>
        <begin position="749"/>
        <end position="776"/>
    </location>
</feature>
<dbReference type="GO" id="GO:0000398">
    <property type="term" value="P:mRNA splicing, via spliceosome"/>
    <property type="evidence" value="ECO:0007669"/>
    <property type="project" value="InterPro"/>
</dbReference>